<comment type="pathway">
    <text evidence="2 12">Amino-acid biosynthesis; L-lysine biosynthesis via DAP pathway; (S)-tetrahydrodipicolinate from L-aspartate: step 3/4.</text>
</comment>
<gene>
    <name evidence="12" type="primary">dapA</name>
    <name evidence="17" type="ORF">GXY80_05500</name>
</gene>
<dbReference type="SMART" id="SM01130">
    <property type="entry name" value="DHDPS"/>
    <property type="match status" value="1"/>
</dbReference>
<dbReference type="Pfam" id="PF00701">
    <property type="entry name" value="DHDPS"/>
    <property type="match status" value="1"/>
</dbReference>
<evidence type="ECO:0000256" key="8">
    <source>
        <dbReference type="ARBA" id="ARBA00023154"/>
    </source>
</evidence>
<organism evidence="17 18">
    <name type="scientific">Syntrophorhabdus aromaticivorans</name>
    <dbReference type="NCBI Taxonomy" id="328301"/>
    <lineage>
        <taxon>Bacteria</taxon>
        <taxon>Pseudomonadati</taxon>
        <taxon>Thermodesulfobacteriota</taxon>
        <taxon>Syntrophorhabdia</taxon>
        <taxon>Syntrophorhabdales</taxon>
        <taxon>Syntrophorhabdaceae</taxon>
        <taxon>Syntrophorhabdus</taxon>
    </lineage>
</organism>
<keyword evidence="5 12" id="KW-0963">Cytoplasm</keyword>
<dbReference type="HAMAP" id="MF_00418">
    <property type="entry name" value="DapA"/>
    <property type="match status" value="1"/>
</dbReference>
<feature type="active site" description="Proton donor/acceptor" evidence="12 14">
    <location>
        <position position="133"/>
    </location>
</feature>
<comment type="caution">
    <text evidence="17">The sequence shown here is derived from an EMBL/GenBank/DDBJ whole genome shotgun (WGS) entry which is preliminary data.</text>
</comment>
<evidence type="ECO:0000256" key="16">
    <source>
        <dbReference type="PIRSR" id="PIRSR001365-3"/>
    </source>
</evidence>
<evidence type="ECO:0000256" key="3">
    <source>
        <dbReference type="ARBA" id="ARBA00007592"/>
    </source>
</evidence>
<feature type="site" description="L-lysine inhibitor binding" evidence="16">
    <location>
        <position position="84"/>
    </location>
</feature>
<name>A0A351U0A2_9BACT</name>
<feature type="site" description="L-lysine inhibitor binding" evidence="16">
    <location>
        <position position="80"/>
    </location>
</feature>
<feature type="site" description="L-lysine inhibitor binding" evidence="16">
    <location>
        <position position="106"/>
    </location>
</feature>
<protein>
    <recommendedName>
        <fullName evidence="4 12">4-hydroxy-tetrahydrodipicolinate synthase</fullName>
        <shortName evidence="12">HTPA synthase</shortName>
        <ecNumber evidence="4 12">4.3.3.7</ecNumber>
    </recommendedName>
</protein>
<feature type="binding site" evidence="12 15">
    <location>
        <position position="45"/>
    </location>
    <ligand>
        <name>pyruvate</name>
        <dbReference type="ChEBI" id="CHEBI:15361"/>
    </ligand>
</feature>
<dbReference type="PIRSF" id="PIRSF001365">
    <property type="entry name" value="DHDPS"/>
    <property type="match status" value="1"/>
</dbReference>
<feature type="site" description="Part of a proton relay during catalysis" evidence="12 16">
    <location>
        <position position="44"/>
    </location>
</feature>
<dbReference type="InterPro" id="IPR020625">
    <property type="entry name" value="Schiff_base-form_aldolases_AS"/>
</dbReference>
<evidence type="ECO:0000313" key="18">
    <source>
        <dbReference type="Proteomes" id="UP000777265"/>
    </source>
</evidence>
<proteinExistence type="inferred from homology"/>
<comment type="catalytic activity">
    <reaction evidence="11 12">
        <text>L-aspartate 4-semialdehyde + pyruvate = (2S,4S)-4-hydroxy-2,3,4,5-tetrahydrodipicolinate + H2O + H(+)</text>
        <dbReference type="Rhea" id="RHEA:34171"/>
        <dbReference type="ChEBI" id="CHEBI:15361"/>
        <dbReference type="ChEBI" id="CHEBI:15377"/>
        <dbReference type="ChEBI" id="CHEBI:15378"/>
        <dbReference type="ChEBI" id="CHEBI:67139"/>
        <dbReference type="ChEBI" id="CHEBI:537519"/>
        <dbReference type="EC" id="4.3.3.7"/>
    </reaction>
</comment>
<comment type="subcellular location">
    <subcellularLocation>
        <location evidence="12">Cytoplasm</location>
    </subcellularLocation>
</comment>
<dbReference type="NCBIfam" id="TIGR00674">
    <property type="entry name" value="dapA"/>
    <property type="match status" value="1"/>
</dbReference>
<feature type="active site" description="Schiff-base intermediate with substrate" evidence="12 14">
    <location>
        <position position="161"/>
    </location>
</feature>
<dbReference type="PROSITE" id="PS00666">
    <property type="entry name" value="DHDPS_2"/>
    <property type="match status" value="1"/>
</dbReference>
<dbReference type="PANTHER" id="PTHR12128:SF66">
    <property type="entry name" value="4-HYDROXY-2-OXOGLUTARATE ALDOLASE, MITOCHONDRIAL"/>
    <property type="match status" value="1"/>
</dbReference>
<comment type="similarity">
    <text evidence="3 12 13">Belongs to the DapA family.</text>
</comment>
<dbReference type="InterPro" id="IPR013785">
    <property type="entry name" value="Aldolase_TIM"/>
</dbReference>
<dbReference type="GO" id="GO:0019877">
    <property type="term" value="P:diaminopimelate biosynthetic process"/>
    <property type="evidence" value="ECO:0007669"/>
    <property type="project" value="UniProtKB-UniRule"/>
</dbReference>
<keyword evidence="10 12" id="KW-0704">Schiff base</keyword>
<keyword evidence="7 12" id="KW-0220">Diaminopimelate biosynthesis</keyword>
<evidence type="ECO:0000256" key="11">
    <source>
        <dbReference type="ARBA" id="ARBA00047836"/>
    </source>
</evidence>
<dbReference type="PANTHER" id="PTHR12128">
    <property type="entry name" value="DIHYDRODIPICOLINATE SYNTHASE"/>
    <property type="match status" value="1"/>
</dbReference>
<dbReference type="Gene3D" id="3.20.20.70">
    <property type="entry name" value="Aldolase class I"/>
    <property type="match status" value="1"/>
</dbReference>
<keyword evidence="9 12" id="KW-0456">Lyase</keyword>
<comment type="subunit">
    <text evidence="12">Homotetramer; dimer of dimers.</text>
</comment>
<evidence type="ECO:0000313" key="17">
    <source>
        <dbReference type="EMBL" id="NLW34925.1"/>
    </source>
</evidence>
<comment type="function">
    <text evidence="1 12">Catalyzes the condensation of (S)-aspartate-beta-semialdehyde [(S)-ASA] and pyruvate to 4-hydroxy-tetrahydrodipicolinate (HTPA).</text>
</comment>
<dbReference type="GO" id="GO:0008840">
    <property type="term" value="F:4-hydroxy-tetrahydrodipicolinate synthase activity"/>
    <property type="evidence" value="ECO:0007669"/>
    <property type="project" value="UniProtKB-UniRule"/>
</dbReference>
<dbReference type="SUPFAM" id="SSF51569">
    <property type="entry name" value="Aldolase"/>
    <property type="match status" value="1"/>
</dbReference>
<dbReference type="STRING" id="909663.GCA_000512235_01789"/>
<evidence type="ECO:0000256" key="7">
    <source>
        <dbReference type="ARBA" id="ARBA00022915"/>
    </source>
</evidence>
<dbReference type="GO" id="GO:0009089">
    <property type="term" value="P:lysine biosynthetic process via diaminopimelate"/>
    <property type="evidence" value="ECO:0007669"/>
    <property type="project" value="UniProtKB-UniRule"/>
</dbReference>
<keyword evidence="6 12" id="KW-0028">Amino-acid biosynthesis</keyword>
<evidence type="ECO:0000256" key="15">
    <source>
        <dbReference type="PIRSR" id="PIRSR001365-2"/>
    </source>
</evidence>
<feature type="site" description="L-lysine inhibitor binding; via carbonyl oxygen" evidence="16">
    <location>
        <position position="49"/>
    </location>
</feature>
<dbReference type="EC" id="4.3.3.7" evidence="4 12"/>
<evidence type="ECO:0000256" key="12">
    <source>
        <dbReference type="HAMAP-Rule" id="MF_00418"/>
    </source>
</evidence>
<feature type="binding site" evidence="12 15">
    <location>
        <position position="203"/>
    </location>
    <ligand>
        <name>pyruvate</name>
        <dbReference type="ChEBI" id="CHEBI:15361"/>
    </ligand>
</feature>
<sequence length="295" mass="32060">MELKGIYTALVTPFKDYDVDEETLKRLIEFQLTGGVDGIVPCGTTGEAATLSYEEHVRVVELTVKYVNGAVPVVAGTGSNSTKETIELTESAKKAGANMCLLTTPYYNKPTQEGLYRHYKKVAEDVDIPLVLYNIPGRTGVNMTPETVARLAEIPNIIGIKEASGSLVQVAEIDRLAGGKITIMSGDDNLFLPMMSVGATGVISVVSNVMPGELKALYRAFLEEKDIGKAKDLNGGLLPLMQAMFVETNPIPVKETLYHMGLIDREFRLPLCPLSEGSSRFLKGVLKGYGLLKRE</sequence>
<dbReference type="PRINTS" id="PR00146">
    <property type="entry name" value="DHPICSNTHASE"/>
</dbReference>
<feature type="site" description="Part of a proton relay during catalysis" evidence="12 16">
    <location>
        <position position="107"/>
    </location>
</feature>
<dbReference type="GO" id="GO:0005829">
    <property type="term" value="C:cytosol"/>
    <property type="evidence" value="ECO:0007669"/>
    <property type="project" value="TreeGrafter"/>
</dbReference>
<dbReference type="InterPro" id="IPR002220">
    <property type="entry name" value="DapA-like"/>
</dbReference>
<dbReference type="Proteomes" id="UP000777265">
    <property type="component" value="Unassembled WGS sequence"/>
</dbReference>
<dbReference type="AlphaFoldDB" id="A0A351U0A2"/>
<dbReference type="InterPro" id="IPR005263">
    <property type="entry name" value="DapA"/>
</dbReference>
<comment type="caution">
    <text evidence="12">Was originally thought to be a dihydrodipicolinate synthase (DHDPS), catalyzing the condensation of (S)-aspartate-beta-semialdehyde [(S)-ASA] and pyruvate to dihydrodipicolinate (DHDP). However, it was shown in E.coli that the product of the enzymatic reaction is not dihydrodipicolinate but in fact (4S)-4-hydroxy-2,3,4,5-tetrahydro-(2S)-dipicolinic acid (HTPA), and that the consecutive dehydration reaction leading to DHDP is not spontaneous but catalyzed by DapB.</text>
</comment>
<evidence type="ECO:0000256" key="6">
    <source>
        <dbReference type="ARBA" id="ARBA00022605"/>
    </source>
</evidence>
<evidence type="ECO:0000256" key="4">
    <source>
        <dbReference type="ARBA" id="ARBA00012086"/>
    </source>
</evidence>
<keyword evidence="8 12" id="KW-0457">Lysine biosynthesis</keyword>
<dbReference type="InterPro" id="IPR020624">
    <property type="entry name" value="Schiff_base-form_aldolases_CS"/>
</dbReference>
<dbReference type="PROSITE" id="PS00665">
    <property type="entry name" value="DHDPS_1"/>
    <property type="match status" value="1"/>
</dbReference>
<reference evidence="17" key="2">
    <citation type="submission" date="2020-01" db="EMBL/GenBank/DDBJ databases">
        <authorList>
            <person name="Campanaro S."/>
        </authorList>
    </citation>
    <scope>NUCLEOTIDE SEQUENCE</scope>
    <source>
        <strain evidence="17">AS06rmzACSIP_7</strain>
    </source>
</reference>
<dbReference type="CDD" id="cd00950">
    <property type="entry name" value="DHDPS"/>
    <property type="match status" value="1"/>
</dbReference>
<evidence type="ECO:0000256" key="14">
    <source>
        <dbReference type="PIRSR" id="PIRSR001365-1"/>
    </source>
</evidence>
<evidence type="ECO:0000256" key="2">
    <source>
        <dbReference type="ARBA" id="ARBA00005120"/>
    </source>
</evidence>
<accession>A0A351U0A2</accession>
<evidence type="ECO:0000256" key="1">
    <source>
        <dbReference type="ARBA" id="ARBA00003294"/>
    </source>
</evidence>
<evidence type="ECO:0000256" key="9">
    <source>
        <dbReference type="ARBA" id="ARBA00023239"/>
    </source>
</evidence>
<evidence type="ECO:0000256" key="13">
    <source>
        <dbReference type="PIRNR" id="PIRNR001365"/>
    </source>
</evidence>
<dbReference type="EMBL" id="JAAYEE010000095">
    <property type="protein sequence ID" value="NLW34925.1"/>
    <property type="molecule type" value="Genomic_DNA"/>
</dbReference>
<evidence type="ECO:0000256" key="10">
    <source>
        <dbReference type="ARBA" id="ARBA00023270"/>
    </source>
</evidence>
<reference evidence="17" key="1">
    <citation type="journal article" date="2020" name="Biotechnol. Biofuels">
        <title>New insights from the biogas microbiome by comprehensive genome-resolved metagenomics of nearly 1600 species originating from multiple anaerobic digesters.</title>
        <authorList>
            <person name="Campanaro S."/>
            <person name="Treu L."/>
            <person name="Rodriguez-R L.M."/>
            <person name="Kovalovszki A."/>
            <person name="Ziels R.M."/>
            <person name="Maus I."/>
            <person name="Zhu X."/>
            <person name="Kougias P.G."/>
            <person name="Basile A."/>
            <person name="Luo G."/>
            <person name="Schluter A."/>
            <person name="Konstantinidis K.T."/>
            <person name="Angelidaki I."/>
        </authorList>
    </citation>
    <scope>NUCLEOTIDE SEQUENCE</scope>
    <source>
        <strain evidence="17">AS06rmzACSIP_7</strain>
    </source>
</reference>
<evidence type="ECO:0000256" key="5">
    <source>
        <dbReference type="ARBA" id="ARBA00022490"/>
    </source>
</evidence>